<name>A0A1C7D5X7_9SPHN</name>
<dbReference type="AlphaFoldDB" id="A0A1C7D5X7"/>
<sequence>MSLTSIGSLASRMGDIRFVRYVLASAGALAVDFGSFLAMLQVGVAATPAAAGGYSLGMAAHWLLSSRAVFADNAAERGSRRHRQKALFVMSALVGLGLTTLIVAAGQAGGWDPRLAKVLAVGVSFCTTYWLRKQIVFR</sequence>
<dbReference type="KEGG" id="anh:A6F65_00542"/>
<proteinExistence type="inferred from homology"/>
<accession>A0A1C7D5X7</accession>
<protein>
    <submittedName>
        <fullName evidence="8">GtrA-like protein</fullName>
    </submittedName>
</protein>
<dbReference type="GO" id="GO:0000271">
    <property type="term" value="P:polysaccharide biosynthetic process"/>
    <property type="evidence" value="ECO:0007669"/>
    <property type="project" value="InterPro"/>
</dbReference>
<keyword evidence="9" id="KW-1185">Reference proteome</keyword>
<dbReference type="GO" id="GO:0005886">
    <property type="term" value="C:plasma membrane"/>
    <property type="evidence" value="ECO:0007669"/>
    <property type="project" value="TreeGrafter"/>
</dbReference>
<feature type="transmembrane region" description="Helical" evidence="6">
    <location>
        <begin position="86"/>
        <end position="108"/>
    </location>
</feature>
<feature type="domain" description="GtrA/DPMS transmembrane" evidence="7">
    <location>
        <begin position="20"/>
        <end position="137"/>
    </location>
</feature>
<dbReference type="Proteomes" id="UP000092698">
    <property type="component" value="Chromosome"/>
</dbReference>
<reference evidence="8 9" key="1">
    <citation type="submission" date="2016-07" db="EMBL/GenBank/DDBJ databases">
        <title>Complete genome sequence of Altererythrobacter namhicola JCM 16345T, containing esterase-encoding genes.</title>
        <authorList>
            <person name="Cheng H."/>
            <person name="Wu Y.-H."/>
            <person name="Jian S.-L."/>
            <person name="Huo Y.-Y."/>
            <person name="Wang C.-S."/>
            <person name="Xu X.-W."/>
        </authorList>
    </citation>
    <scope>NUCLEOTIDE SEQUENCE [LARGE SCALE GENOMIC DNA]</scope>
    <source>
        <strain evidence="8 9">JCM 16345</strain>
    </source>
</reference>
<evidence type="ECO:0000256" key="2">
    <source>
        <dbReference type="ARBA" id="ARBA00009399"/>
    </source>
</evidence>
<evidence type="ECO:0000256" key="4">
    <source>
        <dbReference type="ARBA" id="ARBA00022989"/>
    </source>
</evidence>
<evidence type="ECO:0000259" key="7">
    <source>
        <dbReference type="Pfam" id="PF04138"/>
    </source>
</evidence>
<gene>
    <name evidence="8" type="ORF">A6F65_00542</name>
</gene>
<comment type="subcellular location">
    <subcellularLocation>
        <location evidence="1">Membrane</location>
        <topology evidence="1">Multi-pass membrane protein</topology>
    </subcellularLocation>
</comment>
<feature type="transmembrane region" description="Helical" evidence="6">
    <location>
        <begin position="46"/>
        <end position="65"/>
    </location>
</feature>
<dbReference type="PANTHER" id="PTHR38459:SF1">
    <property type="entry name" value="PROPHAGE BACTOPRENOL-LINKED GLUCOSE TRANSLOCASE HOMOLOG"/>
    <property type="match status" value="1"/>
</dbReference>
<evidence type="ECO:0000256" key="5">
    <source>
        <dbReference type="ARBA" id="ARBA00023136"/>
    </source>
</evidence>
<comment type="similarity">
    <text evidence="2">Belongs to the GtrA family.</text>
</comment>
<organism evidence="8 9">
    <name type="scientific">Paraurantiacibacter namhicola</name>
    <dbReference type="NCBI Taxonomy" id="645517"/>
    <lineage>
        <taxon>Bacteria</taxon>
        <taxon>Pseudomonadati</taxon>
        <taxon>Pseudomonadota</taxon>
        <taxon>Alphaproteobacteria</taxon>
        <taxon>Sphingomonadales</taxon>
        <taxon>Erythrobacteraceae</taxon>
        <taxon>Paraurantiacibacter</taxon>
    </lineage>
</organism>
<dbReference type="EMBL" id="CP016545">
    <property type="protein sequence ID" value="ANU06865.1"/>
    <property type="molecule type" value="Genomic_DNA"/>
</dbReference>
<dbReference type="PANTHER" id="PTHR38459">
    <property type="entry name" value="PROPHAGE BACTOPRENOL-LINKED GLUCOSE TRANSLOCASE HOMOLOG"/>
    <property type="match status" value="1"/>
</dbReference>
<evidence type="ECO:0000313" key="9">
    <source>
        <dbReference type="Proteomes" id="UP000092698"/>
    </source>
</evidence>
<dbReference type="RefSeq" id="WP_237164869.1">
    <property type="nucleotide sequence ID" value="NZ_CP016545.1"/>
</dbReference>
<evidence type="ECO:0000256" key="3">
    <source>
        <dbReference type="ARBA" id="ARBA00022692"/>
    </source>
</evidence>
<keyword evidence="3 6" id="KW-0812">Transmembrane</keyword>
<keyword evidence="4 6" id="KW-1133">Transmembrane helix</keyword>
<dbReference type="Pfam" id="PF04138">
    <property type="entry name" value="GtrA_DPMS_TM"/>
    <property type="match status" value="1"/>
</dbReference>
<evidence type="ECO:0000256" key="6">
    <source>
        <dbReference type="SAM" id="Phobius"/>
    </source>
</evidence>
<dbReference type="STRING" id="645517.A6F65_00542"/>
<dbReference type="InterPro" id="IPR007267">
    <property type="entry name" value="GtrA_DPMS_TM"/>
</dbReference>
<evidence type="ECO:0000256" key="1">
    <source>
        <dbReference type="ARBA" id="ARBA00004141"/>
    </source>
</evidence>
<keyword evidence="5 6" id="KW-0472">Membrane</keyword>
<evidence type="ECO:0000313" key="8">
    <source>
        <dbReference type="EMBL" id="ANU06865.1"/>
    </source>
</evidence>
<feature type="transmembrane region" description="Helical" evidence="6">
    <location>
        <begin position="21"/>
        <end position="40"/>
    </location>
</feature>
<dbReference type="InterPro" id="IPR051401">
    <property type="entry name" value="GtrA_CellWall_Glycosyl"/>
</dbReference>
<dbReference type="PATRIC" id="fig|645517.4.peg.543"/>